<dbReference type="Pfam" id="PF01380">
    <property type="entry name" value="SIS"/>
    <property type="match status" value="1"/>
</dbReference>
<dbReference type="PANTHER" id="PTHR30514">
    <property type="entry name" value="GLUCOKINASE"/>
    <property type="match status" value="1"/>
</dbReference>
<organism evidence="2 3">
    <name type="scientific">Rhizobium favelukesii</name>
    <dbReference type="NCBI Taxonomy" id="348824"/>
    <lineage>
        <taxon>Bacteria</taxon>
        <taxon>Pseudomonadati</taxon>
        <taxon>Pseudomonadota</taxon>
        <taxon>Alphaproteobacteria</taxon>
        <taxon>Hyphomicrobiales</taxon>
        <taxon>Rhizobiaceae</taxon>
        <taxon>Rhizobium/Agrobacterium group</taxon>
        <taxon>Rhizobium</taxon>
    </lineage>
</organism>
<evidence type="ECO:0000313" key="2">
    <source>
        <dbReference type="EMBL" id="CDM60077.1"/>
    </source>
</evidence>
<evidence type="ECO:0000313" key="3">
    <source>
        <dbReference type="Proteomes" id="UP000019443"/>
    </source>
</evidence>
<dbReference type="InterPro" id="IPR047640">
    <property type="entry name" value="RpiR-like"/>
</dbReference>
<dbReference type="PROSITE" id="PS51071">
    <property type="entry name" value="HTH_RPIR"/>
    <property type="match status" value="1"/>
</dbReference>
<dbReference type="PANTHER" id="PTHR30514:SF18">
    <property type="entry name" value="RPIR-FAMILY TRANSCRIPTIONAL REGULATOR"/>
    <property type="match status" value="1"/>
</dbReference>
<dbReference type="SUPFAM" id="SSF53697">
    <property type="entry name" value="SIS domain"/>
    <property type="match status" value="1"/>
</dbReference>
<comment type="caution">
    <text evidence="2">The sequence shown here is derived from an EMBL/GenBank/DDBJ whole genome shotgun (WGS) entry which is preliminary data.</text>
</comment>
<accession>W6RFR0</accession>
<dbReference type="AlphaFoldDB" id="W6RFR0"/>
<dbReference type="InterPro" id="IPR000281">
    <property type="entry name" value="HTH_RpiR"/>
</dbReference>
<keyword evidence="3" id="KW-1185">Reference proteome</keyword>
<dbReference type="GO" id="GO:0003700">
    <property type="term" value="F:DNA-binding transcription factor activity"/>
    <property type="evidence" value="ECO:0007669"/>
    <property type="project" value="InterPro"/>
</dbReference>
<dbReference type="Proteomes" id="UP000019443">
    <property type="component" value="Unassembled WGS sequence"/>
</dbReference>
<dbReference type="Gene3D" id="1.10.10.10">
    <property type="entry name" value="Winged helix-like DNA-binding domain superfamily/Winged helix DNA-binding domain"/>
    <property type="match status" value="1"/>
</dbReference>
<dbReference type="RefSeq" id="WP_024318128.1">
    <property type="nucleotide sequence ID" value="NZ_ATTO01000074.1"/>
</dbReference>
<dbReference type="InterPro" id="IPR009057">
    <property type="entry name" value="Homeodomain-like_sf"/>
</dbReference>
<dbReference type="InterPro" id="IPR046348">
    <property type="entry name" value="SIS_dom_sf"/>
</dbReference>
<dbReference type="InterPro" id="IPR001347">
    <property type="entry name" value="SIS_dom"/>
</dbReference>
<dbReference type="Gene3D" id="3.40.50.10490">
    <property type="entry name" value="Glucose-6-phosphate isomerase like protein, domain 1"/>
    <property type="match status" value="1"/>
</dbReference>
<sequence length="305" mass="34223">MHHYGRLNSISRKDAAHQAPVFHPFVEKIKERRATISRAESIIAAYLLTHVREIPFETAASISRKLNVSAMTVGRFLRSLGYEGLSALKEELRSTVHQIDWLVGERYERIISPDRSKSEEDEAAPDLSKSLNLELKAIVSNYALARTAHFSHVVALVAKADRVYVAGFQTVRGLAMNFAMRLEYARPRVRFMDGVSGTYSELFANEAGKPLVIVVDVRRYAKQAMLLAQQASQANIDLVIVTDAVCYWAQDLTDNVFRIATDADMFWESNAPVTSFLNLLVEDVICHLGPSAKKRIEQLQNVLST</sequence>
<dbReference type="InterPro" id="IPR036388">
    <property type="entry name" value="WH-like_DNA-bd_sf"/>
</dbReference>
<dbReference type="GO" id="GO:1901135">
    <property type="term" value="P:carbohydrate derivative metabolic process"/>
    <property type="evidence" value="ECO:0007669"/>
    <property type="project" value="InterPro"/>
</dbReference>
<dbReference type="EMBL" id="CBYB010000006">
    <property type="protein sequence ID" value="CDM60077.1"/>
    <property type="molecule type" value="Genomic_DNA"/>
</dbReference>
<dbReference type="SUPFAM" id="SSF46689">
    <property type="entry name" value="Homeodomain-like"/>
    <property type="match status" value="1"/>
</dbReference>
<feature type="domain" description="HTH rpiR-type" evidence="1">
    <location>
        <begin position="23"/>
        <end position="99"/>
    </location>
</feature>
<geneLocation type="plasmid" evidence="2">
    <name>pLPU83b</name>
</geneLocation>
<dbReference type="GO" id="GO:0003677">
    <property type="term" value="F:DNA binding"/>
    <property type="evidence" value="ECO:0007669"/>
    <property type="project" value="InterPro"/>
</dbReference>
<gene>
    <name evidence="2" type="ORF">LPU83_pLPU83b_0078</name>
</gene>
<evidence type="ECO:0000259" key="1">
    <source>
        <dbReference type="PROSITE" id="PS51071"/>
    </source>
</evidence>
<dbReference type="GO" id="GO:0097367">
    <property type="term" value="F:carbohydrate derivative binding"/>
    <property type="evidence" value="ECO:0007669"/>
    <property type="project" value="InterPro"/>
</dbReference>
<name>W6RFR0_9HYPH</name>
<dbReference type="Pfam" id="PF01418">
    <property type="entry name" value="HTH_6"/>
    <property type="match status" value="1"/>
</dbReference>
<protein>
    <recommendedName>
        <fullName evidence="1">HTH rpiR-type domain-containing protein</fullName>
    </recommendedName>
</protein>
<keyword evidence="2" id="KW-0614">Plasmid</keyword>
<proteinExistence type="predicted"/>
<reference evidence="2" key="1">
    <citation type="submission" date="2013-11" db="EMBL/GenBank/DDBJ databases">
        <title>Draft genome sequence of the broad-host-range Rhizobium sp. LPU83 strain, a member of the low-genetic diversity Oregon-like Rhizobium sp. group.</title>
        <authorList>
            <person name="Wibberg D."/>
            <person name="Puehler A."/>
            <person name="Schlueter A."/>
        </authorList>
    </citation>
    <scope>NUCLEOTIDE SEQUENCE [LARGE SCALE GENOMIC DNA]</scope>
    <source>
        <strain evidence="2">LPU83</strain>
        <plasmid evidence="2">pLPU83b</plasmid>
    </source>
</reference>